<proteinExistence type="inferred from homology"/>
<evidence type="ECO:0000256" key="4">
    <source>
        <dbReference type="ARBA" id="ARBA00022481"/>
    </source>
</evidence>
<name>A0A290XCM2_9GAMM</name>
<dbReference type="AlphaFoldDB" id="A0A290XCM2"/>
<protein>
    <recommendedName>
        <fullName evidence="2">Type II secretion system protein H</fullName>
    </recommendedName>
    <alternativeName>
        <fullName evidence="10">General secretion pathway protein H</fullName>
    </alternativeName>
</protein>
<dbReference type="OrthoDB" id="8481584at2"/>
<keyword evidence="8 11" id="KW-0472">Membrane</keyword>
<evidence type="ECO:0000256" key="11">
    <source>
        <dbReference type="SAM" id="Phobius"/>
    </source>
</evidence>
<evidence type="ECO:0000256" key="9">
    <source>
        <dbReference type="ARBA" id="ARBA00025772"/>
    </source>
</evidence>
<dbReference type="Proteomes" id="UP000218968">
    <property type="component" value="Chromosome"/>
</dbReference>
<dbReference type="GO" id="GO:0015627">
    <property type="term" value="C:type II protein secretion system complex"/>
    <property type="evidence" value="ECO:0007669"/>
    <property type="project" value="InterPro"/>
</dbReference>
<comment type="subcellular location">
    <subcellularLocation>
        <location evidence="1">Cell inner membrane</location>
        <topology evidence="1">Single-pass membrane protein</topology>
    </subcellularLocation>
</comment>
<evidence type="ECO:0000256" key="7">
    <source>
        <dbReference type="ARBA" id="ARBA00022989"/>
    </source>
</evidence>
<dbReference type="SUPFAM" id="SSF54523">
    <property type="entry name" value="Pili subunits"/>
    <property type="match status" value="1"/>
</dbReference>
<keyword evidence="7 11" id="KW-1133">Transmembrane helix</keyword>
<dbReference type="Pfam" id="PF12019">
    <property type="entry name" value="GspH"/>
    <property type="match status" value="1"/>
</dbReference>
<keyword evidence="14" id="KW-1185">Reference proteome</keyword>
<evidence type="ECO:0000256" key="3">
    <source>
        <dbReference type="ARBA" id="ARBA00022475"/>
    </source>
</evidence>
<feature type="domain" description="General secretion pathway GspH" evidence="12">
    <location>
        <begin position="49"/>
        <end position="140"/>
    </location>
</feature>
<feature type="transmembrane region" description="Helical" evidence="11">
    <location>
        <begin position="12"/>
        <end position="38"/>
    </location>
</feature>
<evidence type="ECO:0000256" key="2">
    <source>
        <dbReference type="ARBA" id="ARBA00021549"/>
    </source>
</evidence>
<keyword evidence="3" id="KW-1003">Cell membrane</keyword>
<evidence type="ECO:0000259" key="12">
    <source>
        <dbReference type="Pfam" id="PF12019"/>
    </source>
</evidence>
<evidence type="ECO:0000256" key="6">
    <source>
        <dbReference type="ARBA" id="ARBA00022692"/>
    </source>
</evidence>
<keyword evidence="5" id="KW-0997">Cell inner membrane</keyword>
<dbReference type="NCBIfam" id="NF047827">
    <property type="entry name" value="T3SSXpsH"/>
    <property type="match status" value="1"/>
</dbReference>
<evidence type="ECO:0000256" key="5">
    <source>
        <dbReference type="ARBA" id="ARBA00022519"/>
    </source>
</evidence>
<accession>A0A290XCM2</accession>
<evidence type="ECO:0000256" key="8">
    <source>
        <dbReference type="ARBA" id="ARBA00023136"/>
    </source>
</evidence>
<dbReference type="GO" id="GO:0005886">
    <property type="term" value="C:plasma membrane"/>
    <property type="evidence" value="ECO:0007669"/>
    <property type="project" value="UniProtKB-SubCell"/>
</dbReference>
<dbReference type="Gene3D" id="3.55.40.10">
    <property type="entry name" value="minor pseudopilin epsh domain"/>
    <property type="match status" value="1"/>
</dbReference>
<evidence type="ECO:0000256" key="10">
    <source>
        <dbReference type="ARBA" id="ARBA00030775"/>
    </source>
</evidence>
<keyword evidence="4" id="KW-0488">Methylation</keyword>
<dbReference type="InterPro" id="IPR012902">
    <property type="entry name" value="N_methyl_site"/>
</dbReference>
<evidence type="ECO:0000313" key="13">
    <source>
        <dbReference type="EMBL" id="ATD66895.1"/>
    </source>
</evidence>
<dbReference type="InterPro" id="IPR045584">
    <property type="entry name" value="Pilin-like"/>
</dbReference>
<dbReference type="EMBL" id="CP023406">
    <property type="protein sequence ID" value="ATD66895.1"/>
    <property type="molecule type" value="Genomic_DNA"/>
</dbReference>
<reference evidence="14" key="1">
    <citation type="submission" date="2017-09" db="EMBL/GenBank/DDBJ databases">
        <title>Luteimonas liuhanmingii sp.nov., isolated from the intestinal contents of Tibetan Plateau Pika in Yushu, Qinghai Province, China.</title>
        <authorList>
            <person name="Gui Z."/>
        </authorList>
    </citation>
    <scope>NUCLEOTIDE SEQUENCE [LARGE SCALE GENOMIC DNA]</scope>
    <source>
        <strain evidence="14">100111</strain>
    </source>
</reference>
<evidence type="ECO:0000256" key="1">
    <source>
        <dbReference type="ARBA" id="ARBA00004377"/>
    </source>
</evidence>
<sequence>MSHRIARIRGFSLLEVLLVVGLIAVTGVLAAAAMSGGFDRVALQSTSKTIAAQLRYTRAHAIATGEPQRFVLNPQARSWQAPNGRHGSIPESLEVEFTGARELQASADEGVIVFFADGAATGGRVRVLLRDAAWQVDVAWLTGEVRLSRGNANE</sequence>
<dbReference type="PROSITE" id="PS00409">
    <property type="entry name" value="PROKAR_NTER_METHYL"/>
    <property type="match status" value="1"/>
</dbReference>
<evidence type="ECO:0000313" key="14">
    <source>
        <dbReference type="Proteomes" id="UP000218968"/>
    </source>
</evidence>
<dbReference type="KEGG" id="lum:CNR27_05090"/>
<keyword evidence="6 11" id="KW-0812">Transmembrane</keyword>
<gene>
    <name evidence="13" type="ORF">CNR27_05090</name>
</gene>
<organism evidence="13 14">
    <name type="scientific">Luteimonas chenhongjianii</name>
    <dbReference type="NCBI Taxonomy" id="2006110"/>
    <lineage>
        <taxon>Bacteria</taxon>
        <taxon>Pseudomonadati</taxon>
        <taxon>Pseudomonadota</taxon>
        <taxon>Gammaproteobacteria</taxon>
        <taxon>Lysobacterales</taxon>
        <taxon>Lysobacteraceae</taxon>
        <taxon>Luteimonas</taxon>
    </lineage>
</organism>
<comment type="similarity">
    <text evidence="9">Belongs to the GSP H family.</text>
</comment>
<dbReference type="GO" id="GO:0015628">
    <property type="term" value="P:protein secretion by the type II secretion system"/>
    <property type="evidence" value="ECO:0007669"/>
    <property type="project" value="InterPro"/>
</dbReference>
<dbReference type="InterPro" id="IPR022346">
    <property type="entry name" value="T2SS_GspH"/>
</dbReference>
<dbReference type="RefSeq" id="WP_096297221.1">
    <property type="nucleotide sequence ID" value="NZ_CP023406.1"/>
</dbReference>